<dbReference type="PROSITE" id="PS51469">
    <property type="entry name" value="SUN"/>
    <property type="match status" value="1"/>
</dbReference>
<sequence length="140" mass="15172">SPGFCWLFQGSQSEVLIQLPTQIQPVAVTIQHMPMNSSLRGTDTSAPRNFTVSVSVCRALRAGTWLSASVGADSRGESQESGGRLLYSPEVTLLFVTVSLQSEIPRAFKFLKLAIQSNWGKQGYTCIYRVQVSGKSVGTS</sequence>
<dbReference type="EMBL" id="VXBZ01000936">
    <property type="protein sequence ID" value="NXP44330.1"/>
    <property type="molecule type" value="Genomic_DNA"/>
</dbReference>
<feature type="non-terminal residue" evidence="6">
    <location>
        <position position="1"/>
    </location>
</feature>
<keyword evidence="4" id="KW-0472">Membrane</keyword>
<comment type="subcellular location">
    <subcellularLocation>
        <location evidence="1">Nucleus inner membrane</location>
    </subcellularLocation>
</comment>
<evidence type="ECO:0000256" key="4">
    <source>
        <dbReference type="ARBA" id="ARBA00023136"/>
    </source>
</evidence>
<dbReference type="PANTHER" id="PTHR12911">
    <property type="entry name" value="SAD1/UNC-84-LIKE PROTEIN-RELATED"/>
    <property type="match status" value="1"/>
</dbReference>
<dbReference type="GO" id="GO:0005637">
    <property type="term" value="C:nuclear inner membrane"/>
    <property type="evidence" value="ECO:0007669"/>
    <property type="project" value="UniProtKB-SubCell"/>
</dbReference>
<protein>
    <submittedName>
        <fullName evidence="6">SPAG4 protein</fullName>
    </submittedName>
</protein>
<evidence type="ECO:0000256" key="3">
    <source>
        <dbReference type="ARBA" id="ARBA00022989"/>
    </source>
</evidence>
<dbReference type="OrthoDB" id="342281at2759"/>
<organism evidence="6 7">
    <name type="scientific">Heliornis fulica</name>
    <name type="common">sungrebe</name>
    <dbReference type="NCBI Taxonomy" id="54369"/>
    <lineage>
        <taxon>Eukaryota</taxon>
        <taxon>Metazoa</taxon>
        <taxon>Chordata</taxon>
        <taxon>Craniata</taxon>
        <taxon>Vertebrata</taxon>
        <taxon>Euteleostomi</taxon>
        <taxon>Archelosauria</taxon>
        <taxon>Archosauria</taxon>
        <taxon>Dinosauria</taxon>
        <taxon>Saurischia</taxon>
        <taxon>Theropoda</taxon>
        <taxon>Coelurosauria</taxon>
        <taxon>Aves</taxon>
        <taxon>Neognathae</taxon>
        <taxon>Neoaves</taxon>
        <taxon>Gruiformes</taxon>
        <taxon>Heliornithidae</taxon>
        <taxon>Heliornis</taxon>
    </lineage>
</organism>
<dbReference type="GO" id="GO:0034993">
    <property type="term" value="C:meiotic nuclear membrane microtubule tethering complex"/>
    <property type="evidence" value="ECO:0007669"/>
    <property type="project" value="TreeGrafter"/>
</dbReference>
<evidence type="ECO:0000256" key="1">
    <source>
        <dbReference type="ARBA" id="ARBA00004540"/>
    </source>
</evidence>
<keyword evidence="7" id="KW-1185">Reference proteome</keyword>
<dbReference type="InterPro" id="IPR012919">
    <property type="entry name" value="SUN_dom"/>
</dbReference>
<evidence type="ECO:0000313" key="7">
    <source>
        <dbReference type="Proteomes" id="UP000590868"/>
    </source>
</evidence>
<evidence type="ECO:0000256" key="2">
    <source>
        <dbReference type="ARBA" id="ARBA00022692"/>
    </source>
</evidence>
<evidence type="ECO:0000259" key="5">
    <source>
        <dbReference type="PROSITE" id="PS51469"/>
    </source>
</evidence>
<dbReference type="Pfam" id="PF07738">
    <property type="entry name" value="Sad1_UNC"/>
    <property type="match status" value="2"/>
</dbReference>
<dbReference type="InterPro" id="IPR045119">
    <property type="entry name" value="SUN1-5"/>
</dbReference>
<dbReference type="Gene3D" id="2.60.120.260">
    <property type="entry name" value="Galactose-binding domain-like"/>
    <property type="match status" value="1"/>
</dbReference>
<accession>A0A7L2AFV6</accession>
<keyword evidence="2" id="KW-0812">Transmembrane</keyword>
<feature type="domain" description="SUN" evidence="5">
    <location>
        <begin position="1"/>
        <end position="137"/>
    </location>
</feature>
<feature type="non-terminal residue" evidence="6">
    <location>
        <position position="140"/>
    </location>
</feature>
<dbReference type="Proteomes" id="UP000590868">
    <property type="component" value="Unassembled WGS sequence"/>
</dbReference>
<comment type="caution">
    <text evidence="6">The sequence shown here is derived from an EMBL/GenBank/DDBJ whole genome shotgun (WGS) entry which is preliminary data.</text>
</comment>
<dbReference type="PANTHER" id="PTHR12911:SF24">
    <property type="entry name" value="SUN DOMAIN-CONTAINING PROTEIN 3"/>
    <property type="match status" value="1"/>
</dbReference>
<name>A0A7L2AFV6_9GRUI</name>
<evidence type="ECO:0000313" key="6">
    <source>
        <dbReference type="EMBL" id="NXP44330.1"/>
    </source>
</evidence>
<dbReference type="AlphaFoldDB" id="A0A7L2AFV6"/>
<keyword evidence="3" id="KW-1133">Transmembrane helix</keyword>
<dbReference type="GO" id="GO:0043495">
    <property type="term" value="F:protein-membrane adaptor activity"/>
    <property type="evidence" value="ECO:0007669"/>
    <property type="project" value="TreeGrafter"/>
</dbReference>
<reference evidence="6 7" key="1">
    <citation type="submission" date="2019-09" db="EMBL/GenBank/DDBJ databases">
        <title>Bird 10,000 Genomes (B10K) Project - Family phase.</title>
        <authorList>
            <person name="Zhang G."/>
        </authorList>
    </citation>
    <scope>NUCLEOTIDE SEQUENCE [LARGE SCALE GENOMIC DNA]</scope>
    <source>
        <strain evidence="6">B10K-DU-001-55</strain>
        <tissue evidence="6">Muscle</tissue>
    </source>
</reference>
<gene>
    <name evidence="6" type="primary">Spag4_0</name>
    <name evidence="6" type="ORF">HELFUL_R03940</name>
</gene>
<proteinExistence type="predicted"/>